<dbReference type="SUPFAM" id="SSF50965">
    <property type="entry name" value="Galactose oxidase, central domain"/>
    <property type="match status" value="1"/>
</dbReference>
<comment type="caution">
    <text evidence="5">The sequence shown here is derived from an EMBL/GenBank/DDBJ whole genome shotgun (WGS) entry which is preliminary data.</text>
</comment>
<proteinExistence type="predicted"/>
<keyword evidence="4" id="KW-1133">Transmembrane helix</keyword>
<organism evidence="5 6">
    <name type="scientific">Rhizophagus clarus</name>
    <dbReference type="NCBI Taxonomy" id="94130"/>
    <lineage>
        <taxon>Eukaryota</taxon>
        <taxon>Fungi</taxon>
        <taxon>Fungi incertae sedis</taxon>
        <taxon>Mucoromycota</taxon>
        <taxon>Glomeromycotina</taxon>
        <taxon>Glomeromycetes</taxon>
        <taxon>Glomerales</taxon>
        <taxon>Glomeraceae</taxon>
        <taxon>Rhizophagus</taxon>
    </lineage>
</organism>
<keyword evidence="4" id="KW-0812">Transmembrane</keyword>
<dbReference type="InterPro" id="IPR011043">
    <property type="entry name" value="Gal_Oxase/kelch_b-propeller"/>
</dbReference>
<name>A0A2Z6SH07_9GLOM</name>
<evidence type="ECO:0008006" key="7">
    <source>
        <dbReference type="Google" id="ProtNLM"/>
    </source>
</evidence>
<feature type="compositionally biased region" description="Polar residues" evidence="3">
    <location>
        <begin position="230"/>
        <end position="245"/>
    </location>
</feature>
<evidence type="ECO:0000256" key="1">
    <source>
        <dbReference type="ARBA" id="ARBA00022441"/>
    </source>
</evidence>
<dbReference type="PANTHER" id="PTHR46093:SF18">
    <property type="entry name" value="FIBRONECTIN TYPE-III DOMAIN-CONTAINING PROTEIN"/>
    <property type="match status" value="1"/>
</dbReference>
<dbReference type="EMBL" id="BEXD01003978">
    <property type="protein sequence ID" value="GBC04957.1"/>
    <property type="molecule type" value="Genomic_DNA"/>
</dbReference>
<reference evidence="5 6" key="1">
    <citation type="submission" date="2017-11" db="EMBL/GenBank/DDBJ databases">
        <title>The genome of Rhizophagus clarus HR1 reveals common genetic basis of auxotrophy among arbuscular mycorrhizal fungi.</title>
        <authorList>
            <person name="Kobayashi Y."/>
        </authorList>
    </citation>
    <scope>NUCLEOTIDE SEQUENCE [LARGE SCALE GENOMIC DNA]</scope>
    <source>
        <strain evidence="5 6">HR1</strain>
    </source>
</reference>
<dbReference type="Gene3D" id="2.120.10.80">
    <property type="entry name" value="Kelch-type beta propeller"/>
    <property type="match status" value="1"/>
</dbReference>
<evidence type="ECO:0000313" key="6">
    <source>
        <dbReference type="Proteomes" id="UP000247702"/>
    </source>
</evidence>
<keyword evidence="1" id="KW-0880">Kelch repeat</keyword>
<dbReference type="PANTHER" id="PTHR46093">
    <property type="entry name" value="ACYL-COA-BINDING DOMAIN-CONTAINING PROTEIN 5"/>
    <property type="match status" value="1"/>
</dbReference>
<feature type="region of interest" description="Disordered" evidence="3">
    <location>
        <begin position="226"/>
        <end position="245"/>
    </location>
</feature>
<dbReference type="Proteomes" id="UP000247702">
    <property type="component" value="Unassembled WGS sequence"/>
</dbReference>
<dbReference type="Pfam" id="PF24681">
    <property type="entry name" value="Kelch_KLHDC2_KLHL20_DRC7"/>
    <property type="match status" value="1"/>
</dbReference>
<accession>A0A2Z6SH07</accession>
<evidence type="ECO:0000256" key="2">
    <source>
        <dbReference type="ARBA" id="ARBA00022737"/>
    </source>
</evidence>
<evidence type="ECO:0000313" key="5">
    <source>
        <dbReference type="EMBL" id="GBC04957.1"/>
    </source>
</evidence>
<keyword evidence="6" id="KW-1185">Reference proteome</keyword>
<evidence type="ECO:0000256" key="3">
    <source>
        <dbReference type="SAM" id="MobiDB-lite"/>
    </source>
</evidence>
<gene>
    <name evidence="5" type="ORF">RclHR1_05970014</name>
</gene>
<evidence type="ECO:0000256" key="4">
    <source>
        <dbReference type="SAM" id="Phobius"/>
    </source>
</evidence>
<dbReference type="AlphaFoldDB" id="A0A2Z6SH07"/>
<sequence>MLIHSIHEVIHGVFQILLEMLKRNGLNQGVIDHNGIMYLWGGADAIGRYAVNDMFILDTISLSWRMGNLVSAPPPSDDCSAALLPNNNIIYILGDLYSSEAPFLNKVYIYNTINDNWSVKNTIGNAPSNRFAFSIVLGLDGQKIIMFGGSGKEFAPAPPEESLYILNSNNFEWSIPNGREFHKANVIGAYMVISFVESDILLLDIRNNDEYVWTYDFDPSTIPVKPATPVKSTQTTQINNDESSNDNKSAMVGVVIRSLVGGVLLSFGGLFLYKWSKNKRNQIPTPGNENRNNYDREVMLITTKSDIHNHEREAVINEKTSDQNTNNILENSKIDVYNHGQEIIQIPNHGQEVAINEK</sequence>
<dbReference type="InterPro" id="IPR015915">
    <property type="entry name" value="Kelch-typ_b-propeller"/>
</dbReference>
<keyword evidence="2" id="KW-0677">Repeat</keyword>
<protein>
    <recommendedName>
        <fullName evidence="7">Galactose oxidase</fullName>
    </recommendedName>
</protein>
<keyword evidence="4" id="KW-0472">Membrane</keyword>
<feature type="transmembrane region" description="Helical" evidence="4">
    <location>
        <begin position="250"/>
        <end position="273"/>
    </location>
</feature>